<sequence>MPAARQKRNARRCAPMTERSIAASSPRNRALPPRPPRIAVDPPFQCQIPHGRVSAERHIRTVPFAGVRMQVLVRGIVGGDVRPRRLIAEPVVAIHDGVQLEVVGMRGSTALTRGRCGGGPARGRDLGGGLLGFDQGARNGPPRRRLRPAGRIRVAVRCFGVDLSPSIRFRGPAPGKAEPNNHASSGSGREPDTDDMWRPRGGGGVLTALVTTMGGCRADLLRRAFEATGDPA</sequence>
<evidence type="ECO:0000313" key="2">
    <source>
        <dbReference type="EMBL" id="GIE95459.1"/>
    </source>
</evidence>
<feature type="compositionally biased region" description="Low complexity" evidence="1">
    <location>
        <begin position="22"/>
        <end position="31"/>
    </location>
</feature>
<accession>A0A919JXH6</accession>
<evidence type="ECO:0000256" key="1">
    <source>
        <dbReference type="SAM" id="MobiDB-lite"/>
    </source>
</evidence>
<evidence type="ECO:0000313" key="3">
    <source>
        <dbReference type="Proteomes" id="UP000636960"/>
    </source>
</evidence>
<dbReference type="EMBL" id="BOMV01000029">
    <property type="protein sequence ID" value="GIE95459.1"/>
    <property type="molecule type" value="Genomic_DNA"/>
</dbReference>
<comment type="caution">
    <text evidence="2">The sequence shown here is derived from an EMBL/GenBank/DDBJ whole genome shotgun (WGS) entry which is preliminary data.</text>
</comment>
<protein>
    <submittedName>
        <fullName evidence="2">Uncharacterized protein</fullName>
    </submittedName>
</protein>
<reference evidence="2" key="1">
    <citation type="submission" date="2021-01" db="EMBL/GenBank/DDBJ databases">
        <title>Whole genome shotgun sequence of Actinoplanes rishiriensis NBRC 108556.</title>
        <authorList>
            <person name="Komaki H."/>
            <person name="Tamura T."/>
        </authorList>
    </citation>
    <scope>NUCLEOTIDE SEQUENCE</scope>
    <source>
        <strain evidence="2">NBRC 108556</strain>
    </source>
</reference>
<feature type="region of interest" description="Disordered" evidence="1">
    <location>
        <begin position="169"/>
        <end position="203"/>
    </location>
</feature>
<name>A0A919JXH6_9ACTN</name>
<organism evidence="2 3">
    <name type="scientific">Paractinoplanes rishiriensis</name>
    <dbReference type="NCBI Taxonomy" id="1050105"/>
    <lineage>
        <taxon>Bacteria</taxon>
        <taxon>Bacillati</taxon>
        <taxon>Actinomycetota</taxon>
        <taxon>Actinomycetes</taxon>
        <taxon>Micromonosporales</taxon>
        <taxon>Micromonosporaceae</taxon>
        <taxon>Paractinoplanes</taxon>
    </lineage>
</organism>
<keyword evidence="3" id="KW-1185">Reference proteome</keyword>
<dbReference type="AlphaFoldDB" id="A0A919JXH6"/>
<proteinExistence type="predicted"/>
<gene>
    <name evidence="2" type="ORF">Ari01nite_29240</name>
</gene>
<feature type="region of interest" description="Disordered" evidence="1">
    <location>
        <begin position="1"/>
        <end position="34"/>
    </location>
</feature>
<feature type="compositionally biased region" description="Basic and acidic residues" evidence="1">
    <location>
        <begin position="189"/>
        <end position="198"/>
    </location>
</feature>
<dbReference type="Proteomes" id="UP000636960">
    <property type="component" value="Unassembled WGS sequence"/>
</dbReference>
<feature type="compositionally biased region" description="Basic residues" evidence="1">
    <location>
        <begin position="1"/>
        <end position="11"/>
    </location>
</feature>